<dbReference type="SUPFAM" id="SSF51161">
    <property type="entry name" value="Trimeric LpxA-like enzymes"/>
    <property type="match status" value="1"/>
</dbReference>
<dbReference type="InterPro" id="IPR011004">
    <property type="entry name" value="Trimer_LpxA-like_sf"/>
</dbReference>
<dbReference type="CDD" id="cd03360">
    <property type="entry name" value="LbH_AT_putative"/>
    <property type="match status" value="1"/>
</dbReference>
<dbReference type="InterPro" id="IPR041561">
    <property type="entry name" value="PglD_N"/>
</dbReference>
<dbReference type="Pfam" id="PF00132">
    <property type="entry name" value="Hexapep"/>
    <property type="match status" value="1"/>
</dbReference>
<proteinExistence type="predicted"/>
<dbReference type="PANTHER" id="PTHR43300">
    <property type="entry name" value="ACETYLTRANSFERASE"/>
    <property type="match status" value="1"/>
</dbReference>
<dbReference type="RefSeq" id="WP_379703507.1">
    <property type="nucleotide sequence ID" value="NZ_JBHTAT010000001.1"/>
</dbReference>
<protein>
    <submittedName>
        <fullName evidence="3">NeuD/PglB/VioB family sugar acetyltransferase</fullName>
    </submittedName>
</protein>
<dbReference type="GO" id="GO:0016740">
    <property type="term" value="F:transferase activity"/>
    <property type="evidence" value="ECO:0007669"/>
    <property type="project" value="UniProtKB-KW"/>
</dbReference>
<dbReference type="EMBL" id="JBHTAT010000001">
    <property type="protein sequence ID" value="MFC7255284.1"/>
    <property type="molecule type" value="Genomic_DNA"/>
</dbReference>
<comment type="caution">
    <text evidence="3">The sequence shown here is derived from an EMBL/GenBank/DDBJ whole genome shotgun (WGS) entry which is preliminary data.</text>
</comment>
<dbReference type="Gene3D" id="3.40.50.20">
    <property type="match status" value="1"/>
</dbReference>
<evidence type="ECO:0000259" key="2">
    <source>
        <dbReference type="Pfam" id="PF17836"/>
    </source>
</evidence>
<dbReference type="InterPro" id="IPR018357">
    <property type="entry name" value="Hexapep_transf_CS"/>
</dbReference>
<dbReference type="PROSITE" id="PS00101">
    <property type="entry name" value="HEXAPEP_TRANSFERASES"/>
    <property type="match status" value="1"/>
</dbReference>
<dbReference type="PANTHER" id="PTHR43300:SF7">
    <property type="entry name" value="UDP-N-ACETYLBACILLOSAMINE N-ACETYLTRANSFERASE"/>
    <property type="match status" value="1"/>
</dbReference>
<dbReference type="Gene3D" id="2.160.10.10">
    <property type="entry name" value="Hexapeptide repeat proteins"/>
    <property type="match status" value="1"/>
</dbReference>
<keyword evidence="4" id="KW-1185">Reference proteome</keyword>
<dbReference type="Proteomes" id="UP001596434">
    <property type="component" value="Unassembled WGS sequence"/>
</dbReference>
<evidence type="ECO:0000313" key="4">
    <source>
        <dbReference type="Proteomes" id="UP001596434"/>
    </source>
</evidence>
<sequence length="208" mass="21145">MKVIYCAGELGRVVLDILQRRRTDEDVVFADDDPELKGTSIDGRDVIGGVSELDRLDKAEAGVIVAFADRQTVRLELTDAVREMGFDLFSAVDADSSVATTATIGDGVILNAQAYVGPGATISEAVVIDSAASVSHDVTLEEGVTVGPNTTIAGGVTVGRDAFVGAGATVRDDVTIGTGAVVGAGAVVTSSVPPETTVVGVPASPIDE</sequence>
<evidence type="ECO:0000313" key="3">
    <source>
        <dbReference type="EMBL" id="MFC7255284.1"/>
    </source>
</evidence>
<dbReference type="InterPro" id="IPR050179">
    <property type="entry name" value="Trans_hexapeptide_repeat"/>
</dbReference>
<organism evidence="3 4">
    <name type="scientific">Haloplanus litoreus</name>
    <dbReference type="NCBI Taxonomy" id="767515"/>
    <lineage>
        <taxon>Archaea</taxon>
        <taxon>Methanobacteriati</taxon>
        <taxon>Methanobacteriota</taxon>
        <taxon>Stenosarchaea group</taxon>
        <taxon>Halobacteria</taxon>
        <taxon>Halobacteriales</taxon>
        <taxon>Haloferacaceae</taxon>
        <taxon>Haloplanus</taxon>
    </lineage>
</organism>
<dbReference type="AlphaFoldDB" id="A0ABD5ZY89"/>
<name>A0ABD5ZY89_9EURY</name>
<dbReference type="NCBIfam" id="TIGR03570">
    <property type="entry name" value="NeuD_NnaD"/>
    <property type="match status" value="1"/>
</dbReference>
<evidence type="ECO:0000256" key="1">
    <source>
        <dbReference type="ARBA" id="ARBA00022679"/>
    </source>
</evidence>
<gene>
    <name evidence="3" type="ORF">ACFQKE_08260</name>
</gene>
<accession>A0ABD5ZY89</accession>
<reference evidence="3 4" key="1">
    <citation type="journal article" date="2019" name="Int. J. Syst. Evol. Microbiol.">
        <title>The Global Catalogue of Microorganisms (GCM) 10K type strain sequencing project: providing services to taxonomists for standard genome sequencing and annotation.</title>
        <authorList>
            <consortium name="The Broad Institute Genomics Platform"/>
            <consortium name="The Broad Institute Genome Sequencing Center for Infectious Disease"/>
            <person name="Wu L."/>
            <person name="Ma J."/>
        </authorList>
    </citation>
    <scope>NUCLEOTIDE SEQUENCE [LARGE SCALE GENOMIC DNA]</scope>
    <source>
        <strain evidence="3 4">GX21</strain>
    </source>
</reference>
<dbReference type="InterPro" id="IPR020019">
    <property type="entry name" value="AcTrfase_PglD-like"/>
</dbReference>
<dbReference type="InterPro" id="IPR001451">
    <property type="entry name" value="Hexapep"/>
</dbReference>
<dbReference type="Pfam" id="PF17836">
    <property type="entry name" value="PglD_N"/>
    <property type="match status" value="1"/>
</dbReference>
<keyword evidence="1" id="KW-0808">Transferase</keyword>
<feature type="domain" description="PglD N-terminal" evidence="2">
    <location>
        <begin position="3"/>
        <end position="71"/>
    </location>
</feature>
<dbReference type="GeneID" id="96953636"/>